<accession>A0ACC6PUR6</accession>
<sequence length="411" mass="43875">MNMRRGYATLAGVTAVIVLICSAIYLGVEAAQGRTAVRTAVGSPAVWVGTWAAAPVQADLQDTARGDRSVRNVVHTSIGGSAARLTLSNLAGREPLHIARVSLALRAGTTAAAVPGTLRRVTFRKAEAVTIAPGGQFVSDPVTLGIPYNGDLLVSIHTPADGPVTLHPRARQTSYLADGDRTDDVSGDTYTEQTFAWRHLTAVDVLTQDVRGAVVTIGDSITDGVTSTIDTNRRWPDRLFERLNAHGTEQFAVVNQGISGNRLLLEGRGPSALARFDRDVLARPGVRTVIVAIGINDLLRASYEPDAASVTAGLTQLARRAQARDLRVLGATLLPCAGHHRCTRAVQEARQDINAAVRSGRIFDAVVDFDRALRDPYAPGRLLPRYDSGDHLHPSDAGFARMARAVDPARL</sequence>
<gene>
    <name evidence="1" type="ORF">WKI67_17750</name>
</gene>
<name>A0ACC6PUR6_9ACTN</name>
<reference evidence="1" key="1">
    <citation type="submission" date="2024-03" db="EMBL/GenBank/DDBJ databases">
        <title>Novel Streptomyces species of biotechnological and ecological value are a feature of Machair soil.</title>
        <authorList>
            <person name="Prole J.R."/>
            <person name="Goodfellow M."/>
            <person name="Allenby N."/>
            <person name="Ward A.C."/>
        </authorList>
    </citation>
    <scope>NUCLEOTIDE SEQUENCE</scope>
    <source>
        <strain evidence="1">MS2.AVA.5</strain>
    </source>
</reference>
<protein>
    <submittedName>
        <fullName evidence="1">GDSL-type esterase/lipase family protein</fullName>
    </submittedName>
</protein>
<dbReference type="Proteomes" id="UP001377168">
    <property type="component" value="Unassembled WGS sequence"/>
</dbReference>
<proteinExistence type="predicted"/>
<organism evidence="1 2">
    <name type="scientific">Streptomyces achmelvichensis</name>
    <dbReference type="NCBI Taxonomy" id="3134111"/>
    <lineage>
        <taxon>Bacteria</taxon>
        <taxon>Bacillati</taxon>
        <taxon>Actinomycetota</taxon>
        <taxon>Actinomycetes</taxon>
        <taxon>Kitasatosporales</taxon>
        <taxon>Streptomycetaceae</taxon>
        <taxon>Streptomyces</taxon>
    </lineage>
</organism>
<evidence type="ECO:0000313" key="2">
    <source>
        <dbReference type="Proteomes" id="UP001377168"/>
    </source>
</evidence>
<evidence type="ECO:0000313" key="1">
    <source>
        <dbReference type="EMBL" id="MEJ8635228.1"/>
    </source>
</evidence>
<dbReference type="EMBL" id="JBBKAJ010000022">
    <property type="protein sequence ID" value="MEJ8635228.1"/>
    <property type="molecule type" value="Genomic_DNA"/>
</dbReference>
<keyword evidence="2" id="KW-1185">Reference proteome</keyword>
<comment type="caution">
    <text evidence="1">The sequence shown here is derived from an EMBL/GenBank/DDBJ whole genome shotgun (WGS) entry which is preliminary data.</text>
</comment>